<name>A0A0R1PQ94_9LACO</name>
<dbReference type="Pfam" id="PF03217">
    <property type="entry name" value="SlpA"/>
    <property type="match status" value="1"/>
</dbReference>
<reference evidence="3 4" key="1">
    <citation type="journal article" date="2015" name="Genome Announc.">
        <title>Expanding the biotechnology potential of lactobacilli through comparative genomics of 213 strains and associated genera.</title>
        <authorList>
            <person name="Sun Z."/>
            <person name="Harris H.M."/>
            <person name="McCann A."/>
            <person name="Guo C."/>
            <person name="Argimon S."/>
            <person name="Zhang W."/>
            <person name="Yang X."/>
            <person name="Jeffery I.B."/>
            <person name="Cooney J.C."/>
            <person name="Kagawa T.F."/>
            <person name="Liu W."/>
            <person name="Song Y."/>
            <person name="Salvetti E."/>
            <person name="Wrobel A."/>
            <person name="Rasinkangas P."/>
            <person name="Parkhill J."/>
            <person name="Rea M.C."/>
            <person name="O'Sullivan O."/>
            <person name="Ritari J."/>
            <person name="Douillard F.P."/>
            <person name="Paul Ross R."/>
            <person name="Yang R."/>
            <person name="Briner A.E."/>
            <person name="Felis G.E."/>
            <person name="de Vos W.M."/>
            <person name="Barrangou R."/>
            <person name="Klaenhammer T.R."/>
            <person name="Caufield P.W."/>
            <person name="Cui Y."/>
            <person name="Zhang H."/>
            <person name="O'Toole P.W."/>
        </authorList>
    </citation>
    <scope>NUCLEOTIDE SEQUENCE [LARGE SCALE GENOMIC DNA]</scope>
    <source>
        <strain evidence="3 4">DSM 13238</strain>
    </source>
</reference>
<keyword evidence="4" id="KW-1185">Reference proteome</keyword>
<evidence type="ECO:0000313" key="4">
    <source>
        <dbReference type="Proteomes" id="UP000051908"/>
    </source>
</evidence>
<dbReference type="Proteomes" id="UP000051908">
    <property type="component" value="Unassembled WGS sequence"/>
</dbReference>
<sequence length="140" mass="15319">MKLFNRCLLLTSLLTIGLVPTISTIPIQAASTTKDCDVKKINGKNLYFLIGKDELVKARGVEILTNNSPDVTGMNEMSTASNYMVKVLAPKASTYNLKGTKLSHTLSQGTVCSLGGQKKFAEKTYYKVGIKHLVPMTEIY</sequence>
<accession>A0A0R1PQ94</accession>
<feature type="chain" id="PRO_5006409093" description="S-layer protein C-terminal domain-containing protein" evidence="1">
    <location>
        <begin position="30"/>
        <end position="140"/>
    </location>
</feature>
<dbReference type="PATRIC" id="fig|1122151.5.peg.2392"/>
<dbReference type="AlphaFoldDB" id="A0A0R1PQ94"/>
<dbReference type="OrthoDB" id="2323912at2"/>
<dbReference type="EMBL" id="AZES01000064">
    <property type="protein sequence ID" value="KRL31099.1"/>
    <property type="molecule type" value="Genomic_DNA"/>
</dbReference>
<evidence type="ECO:0000259" key="2">
    <source>
        <dbReference type="Pfam" id="PF03217"/>
    </source>
</evidence>
<dbReference type="InterPro" id="IPR024968">
    <property type="entry name" value="SlpA_C_lactobacillus"/>
</dbReference>
<feature type="domain" description="S-layer protein C-terminal" evidence="2">
    <location>
        <begin position="86"/>
        <end position="129"/>
    </location>
</feature>
<organism evidence="3 4">
    <name type="scientific">Companilactobacillus paralimentarius DSM 13238 = JCM 10415</name>
    <dbReference type="NCBI Taxonomy" id="1122151"/>
    <lineage>
        <taxon>Bacteria</taxon>
        <taxon>Bacillati</taxon>
        <taxon>Bacillota</taxon>
        <taxon>Bacilli</taxon>
        <taxon>Lactobacillales</taxon>
        <taxon>Lactobacillaceae</taxon>
        <taxon>Companilactobacillus</taxon>
    </lineage>
</organism>
<comment type="caution">
    <text evidence="3">The sequence shown here is derived from an EMBL/GenBank/DDBJ whole genome shotgun (WGS) entry which is preliminary data.</text>
</comment>
<evidence type="ECO:0000256" key="1">
    <source>
        <dbReference type="SAM" id="SignalP"/>
    </source>
</evidence>
<dbReference type="GeneID" id="96667970"/>
<evidence type="ECO:0000313" key="3">
    <source>
        <dbReference type="EMBL" id="KRL31099.1"/>
    </source>
</evidence>
<gene>
    <name evidence="3" type="ORF">FD33_GL002314</name>
</gene>
<protein>
    <recommendedName>
        <fullName evidence="2">S-layer protein C-terminal domain-containing protein</fullName>
    </recommendedName>
</protein>
<feature type="signal peptide" evidence="1">
    <location>
        <begin position="1"/>
        <end position="29"/>
    </location>
</feature>
<proteinExistence type="predicted"/>
<keyword evidence="1" id="KW-0732">Signal</keyword>
<dbReference type="RefSeq" id="WP_025085656.1">
    <property type="nucleotide sequence ID" value="NZ_AZES01000064.1"/>
</dbReference>